<evidence type="ECO:0000256" key="1">
    <source>
        <dbReference type="ARBA" id="ARBA00012172"/>
    </source>
</evidence>
<dbReference type="InterPro" id="IPR027483">
    <property type="entry name" value="PInositol-4-P-4/5-kinase_C_sf"/>
</dbReference>
<evidence type="ECO:0000256" key="5">
    <source>
        <dbReference type="SAM" id="Phobius"/>
    </source>
</evidence>
<feature type="region of interest" description="Disordered" evidence="4">
    <location>
        <begin position="101"/>
        <end position="151"/>
    </location>
</feature>
<dbReference type="InterPro" id="IPR003409">
    <property type="entry name" value="MORN"/>
</dbReference>
<feature type="region of interest" description="Disordered" evidence="4">
    <location>
        <begin position="760"/>
        <end position="784"/>
    </location>
</feature>
<dbReference type="SUPFAM" id="SSF82185">
    <property type="entry name" value="Histone H3 K4-specific methyltransferase SET7/9 N-terminal domain"/>
    <property type="match status" value="1"/>
</dbReference>
<organism evidence="7 8">
    <name type="scientific">Coccomyxa viridis</name>
    <dbReference type="NCBI Taxonomy" id="1274662"/>
    <lineage>
        <taxon>Eukaryota</taxon>
        <taxon>Viridiplantae</taxon>
        <taxon>Chlorophyta</taxon>
        <taxon>core chlorophytes</taxon>
        <taxon>Trebouxiophyceae</taxon>
        <taxon>Trebouxiophyceae incertae sedis</taxon>
        <taxon>Coccomyxaceae</taxon>
        <taxon>Coccomyxa</taxon>
    </lineage>
</organism>
<feature type="region of interest" description="Disordered" evidence="4">
    <location>
        <begin position="159"/>
        <end position="178"/>
    </location>
</feature>
<evidence type="ECO:0000259" key="6">
    <source>
        <dbReference type="PROSITE" id="PS51455"/>
    </source>
</evidence>
<gene>
    <name evidence="7" type="primary">g6172</name>
    <name evidence="7" type="ORF">VP750_LOCUS5288</name>
</gene>
<keyword evidence="3" id="KW-0547">Nucleotide-binding</keyword>
<keyword evidence="5" id="KW-0472">Membrane</keyword>
<dbReference type="PROSITE" id="PS51455">
    <property type="entry name" value="PIPK"/>
    <property type="match status" value="1"/>
</dbReference>
<keyword evidence="5" id="KW-1133">Transmembrane helix</keyword>
<feature type="compositionally biased region" description="Low complexity" evidence="4">
    <location>
        <begin position="648"/>
        <end position="668"/>
    </location>
</feature>
<evidence type="ECO:0000313" key="8">
    <source>
        <dbReference type="Proteomes" id="UP001497392"/>
    </source>
</evidence>
<dbReference type="Pfam" id="PF02493">
    <property type="entry name" value="MORN"/>
    <property type="match status" value="3"/>
</dbReference>
<dbReference type="SMART" id="SM00330">
    <property type="entry name" value="PIPKc"/>
    <property type="match status" value="1"/>
</dbReference>
<evidence type="ECO:0000256" key="4">
    <source>
        <dbReference type="SAM" id="MobiDB-lite"/>
    </source>
</evidence>
<dbReference type="Gene3D" id="3.30.810.10">
    <property type="entry name" value="2-Layer Sandwich"/>
    <property type="match status" value="2"/>
</dbReference>
<evidence type="ECO:0000313" key="7">
    <source>
        <dbReference type="EMBL" id="CAL5223629.1"/>
    </source>
</evidence>
<dbReference type="PANTHER" id="PTHR23086:SF8">
    <property type="entry name" value="PHOSPHATIDYLINOSITOL 5-PHOSPHATE 4-KINASE, ISOFORM A"/>
    <property type="match status" value="1"/>
</dbReference>
<dbReference type="EC" id="2.7.1.68" evidence="1"/>
<feature type="region of interest" description="Disordered" evidence="4">
    <location>
        <begin position="592"/>
        <end position="701"/>
    </location>
</feature>
<dbReference type="InterPro" id="IPR023610">
    <property type="entry name" value="PInositol-4/5-P-5/4-kinase"/>
</dbReference>
<reference evidence="7 8" key="1">
    <citation type="submission" date="2024-06" db="EMBL/GenBank/DDBJ databases">
        <authorList>
            <person name="Kraege A."/>
            <person name="Thomma B."/>
        </authorList>
    </citation>
    <scope>NUCLEOTIDE SEQUENCE [LARGE SCALE GENOMIC DNA]</scope>
</reference>
<keyword evidence="3" id="KW-0067">ATP-binding</keyword>
<feature type="domain" description="PIPK" evidence="6">
    <location>
        <begin position="326"/>
        <end position="913"/>
    </location>
</feature>
<evidence type="ECO:0000256" key="2">
    <source>
        <dbReference type="ARBA" id="ARBA00022737"/>
    </source>
</evidence>
<dbReference type="Gene3D" id="3.30.800.10">
    <property type="entry name" value="Phosphatidylinositol Phosphate Kinase II Beta"/>
    <property type="match status" value="1"/>
</dbReference>
<dbReference type="Proteomes" id="UP001497392">
    <property type="component" value="Unassembled WGS sequence"/>
</dbReference>
<comment type="caution">
    <text evidence="7">The sequence shown here is derived from an EMBL/GenBank/DDBJ whole genome shotgun (WGS) entry which is preliminary data.</text>
</comment>
<feature type="region of interest" description="Disordered" evidence="4">
    <location>
        <begin position="714"/>
        <end position="743"/>
    </location>
</feature>
<accession>A0ABP1FUQ5</accession>
<proteinExistence type="predicted"/>
<name>A0ABP1FUQ5_9CHLO</name>
<dbReference type="PANTHER" id="PTHR23086">
    <property type="entry name" value="PHOSPHATIDYLINOSITOL-4-PHOSPHATE 5-KINASE"/>
    <property type="match status" value="1"/>
</dbReference>
<feature type="transmembrane region" description="Helical" evidence="5">
    <location>
        <begin position="53"/>
        <end position="73"/>
    </location>
</feature>
<keyword evidence="5" id="KW-0812">Transmembrane</keyword>
<keyword evidence="2" id="KW-0677">Repeat</keyword>
<protein>
    <recommendedName>
        <fullName evidence="1">1-phosphatidylinositol-4-phosphate 5-kinase</fullName>
        <ecNumber evidence="1">2.7.1.68</ecNumber>
    </recommendedName>
</protein>
<dbReference type="EMBL" id="CAXHTA020000009">
    <property type="protein sequence ID" value="CAL5223629.1"/>
    <property type="molecule type" value="Genomic_DNA"/>
</dbReference>
<feature type="compositionally biased region" description="Low complexity" evidence="4">
    <location>
        <begin position="676"/>
        <end position="695"/>
    </location>
</feature>
<feature type="compositionally biased region" description="Basic and acidic residues" evidence="4">
    <location>
        <begin position="134"/>
        <end position="144"/>
    </location>
</feature>
<sequence>MEHVKDTSQRAAEAMSQGSVPCTSAEAMLPLTSQNFAEAGASALRHSGAQSSVMLSAMLGVFILAAAAAFFLYRKLEKQEVARHAGAGHVQIPARFRRKAAQAEKPVSAPEEVRNGVVGGGSAPETPEQVLTPKQDRHGSRSLDEEGEFDAASVASLPAQSPMGHSAAQAPGRGASVAARAPIQEDEVDGEAHHRWPDGSEYFGEWHGGQPSGRGIFVWPSGMRYEGEWRNGQEHGVGTLVEPDGSAYYGFWSQGKLHGEGVYKPKSADVIIMRDYLHGEKVKEATLRYGQVDVHKKEVKDKAAKAARTVDKKAAARDRAEPVRPGETIYKGHHSYDLMRNLQLGIIFSIAKSVEQPTGRGLKAPVTDEDFAQQVTQYFPRGEQNTSFKWKDYCPCIFSRLREAFGIDNKDYLLSLAGDKALREMPSPGKSGSVFFLSDDDRFLIKTVSHEEMLLLLKLIPAYYRHCAENPTTLLTRFFGVHRIKPLGSQSKVRFVVMGNVFPTEVRLHRKYDLKGSTHGRTAGSRRFTEPDTILKDLDVDMRLALQKRAHAALIKQIEADTALLAQMGVMDYSLLLGVHYPKWGETAWYPPAGNHTDKENRDVKEVEQTPLEPTAAHPESNGTLNMAKGQTPERRRLEQANGKSYEQADQATAMQASAAGAGQATKGSEGREAEAAAGNSKSSSSSAQKASLGSHGVAGRQQRYTQLLNRALQDSGERQEDASPFSRAAAAGEPKSPSAAHFTSSAASAAAIESPFKEASSLGFDGKPAQKRAFPDANGDSRASVDRVDYSSFAQQKRSSIELGMGNISHTANINPSAGAGGLRAGRMMSLHSALRAQMGVAVPALSVPKEESRSSEPCLLFFGIVDFLQQYNLRKKGEHAFKSLVMNSKTISVVDPESYAERFCKSARDLFVTRGADLDIKTNIKPKS</sequence>
<dbReference type="InterPro" id="IPR027484">
    <property type="entry name" value="PInositol-4-P-5-kinase_N"/>
</dbReference>
<feature type="compositionally biased region" description="Basic and acidic residues" evidence="4">
    <location>
        <begin position="596"/>
        <end position="608"/>
    </location>
</feature>
<keyword evidence="3" id="KW-0418">Kinase</keyword>
<keyword evidence="3" id="KW-0808">Transferase</keyword>
<dbReference type="Pfam" id="PF01504">
    <property type="entry name" value="PIP5K"/>
    <property type="match status" value="1"/>
</dbReference>
<evidence type="ECO:0000256" key="3">
    <source>
        <dbReference type="PROSITE-ProRule" id="PRU00781"/>
    </source>
</evidence>
<dbReference type="Gene3D" id="2.20.110.10">
    <property type="entry name" value="Histone H3 K4-specific methyltransferase SET7/9 N-terminal domain"/>
    <property type="match status" value="2"/>
</dbReference>
<dbReference type="InterPro" id="IPR002498">
    <property type="entry name" value="PInositol-4-P-4/5-kinase_core"/>
</dbReference>
<dbReference type="SUPFAM" id="SSF56104">
    <property type="entry name" value="SAICAR synthase-like"/>
    <property type="match status" value="2"/>
</dbReference>
<keyword evidence="8" id="KW-1185">Reference proteome</keyword>
<dbReference type="SMART" id="SM00698">
    <property type="entry name" value="MORN"/>
    <property type="match status" value="3"/>
</dbReference>